<dbReference type="CDD" id="cd00519">
    <property type="entry name" value="Lipase_3"/>
    <property type="match status" value="1"/>
</dbReference>
<evidence type="ECO:0000256" key="14">
    <source>
        <dbReference type="ARBA" id="ARBA00026104"/>
    </source>
</evidence>
<comment type="cofactor">
    <cofactor evidence="1">
        <name>Ca(2+)</name>
        <dbReference type="ChEBI" id="CHEBI:29108"/>
    </cofactor>
</comment>
<dbReference type="PANTHER" id="PTHR45792:SF8">
    <property type="entry name" value="DIACYLGLYCEROL LIPASE-ALPHA"/>
    <property type="match status" value="1"/>
</dbReference>
<feature type="region of interest" description="Disordered" evidence="15">
    <location>
        <begin position="213"/>
        <end position="265"/>
    </location>
</feature>
<keyword evidence="6" id="KW-0479">Metal-binding</keyword>
<keyword evidence="8" id="KW-0106">Calcium</keyword>
<keyword evidence="4" id="KW-0597">Phosphoprotein</keyword>
<keyword evidence="7" id="KW-0378">Hydrolase</keyword>
<evidence type="ECO:0000313" key="18">
    <source>
        <dbReference type="Proteomes" id="UP001212152"/>
    </source>
</evidence>
<evidence type="ECO:0000256" key="12">
    <source>
        <dbReference type="ARBA" id="ARBA00023136"/>
    </source>
</evidence>
<evidence type="ECO:0000256" key="4">
    <source>
        <dbReference type="ARBA" id="ARBA00022553"/>
    </source>
</evidence>
<dbReference type="GO" id="GO:0016298">
    <property type="term" value="F:lipase activity"/>
    <property type="evidence" value="ECO:0007669"/>
    <property type="project" value="TreeGrafter"/>
</dbReference>
<dbReference type="Pfam" id="PF01764">
    <property type="entry name" value="Lipase_3"/>
    <property type="match status" value="1"/>
</dbReference>
<keyword evidence="12" id="KW-0472">Membrane</keyword>
<evidence type="ECO:0000256" key="8">
    <source>
        <dbReference type="ARBA" id="ARBA00022837"/>
    </source>
</evidence>
<comment type="catalytic activity">
    <reaction evidence="13">
        <text>a 1,2-diacyl-sn-glycerol + H2O = a 2-acylglycerol + a fatty acid + H(+)</text>
        <dbReference type="Rhea" id="RHEA:33275"/>
        <dbReference type="ChEBI" id="CHEBI:15377"/>
        <dbReference type="ChEBI" id="CHEBI:15378"/>
        <dbReference type="ChEBI" id="CHEBI:17389"/>
        <dbReference type="ChEBI" id="CHEBI:17815"/>
        <dbReference type="ChEBI" id="CHEBI:28868"/>
        <dbReference type="EC" id="3.1.1.116"/>
    </reaction>
    <physiologicalReaction direction="left-to-right" evidence="13">
        <dbReference type="Rhea" id="RHEA:33276"/>
    </physiologicalReaction>
</comment>
<evidence type="ECO:0000256" key="7">
    <source>
        <dbReference type="ARBA" id="ARBA00022801"/>
    </source>
</evidence>
<keyword evidence="11" id="KW-0443">Lipid metabolism</keyword>
<dbReference type="Proteomes" id="UP001212152">
    <property type="component" value="Unassembled WGS sequence"/>
</dbReference>
<keyword evidence="9" id="KW-0442">Lipid degradation</keyword>
<evidence type="ECO:0000259" key="16">
    <source>
        <dbReference type="Pfam" id="PF01764"/>
    </source>
</evidence>
<dbReference type="EMBL" id="JADGJQ010000101">
    <property type="protein sequence ID" value="KAJ3170020.1"/>
    <property type="molecule type" value="Genomic_DNA"/>
</dbReference>
<evidence type="ECO:0000256" key="11">
    <source>
        <dbReference type="ARBA" id="ARBA00023098"/>
    </source>
</evidence>
<gene>
    <name evidence="17" type="ORF">HDU87_000486</name>
</gene>
<evidence type="ECO:0000256" key="15">
    <source>
        <dbReference type="SAM" id="MobiDB-lite"/>
    </source>
</evidence>
<keyword evidence="5" id="KW-0812">Transmembrane</keyword>
<protein>
    <recommendedName>
        <fullName evidence="14">sn-1-specific diacylglycerol lipase</fullName>
        <ecNumber evidence="14">3.1.1.116</ecNumber>
    </recommendedName>
</protein>
<evidence type="ECO:0000313" key="17">
    <source>
        <dbReference type="EMBL" id="KAJ3170020.1"/>
    </source>
</evidence>
<evidence type="ECO:0000256" key="10">
    <source>
        <dbReference type="ARBA" id="ARBA00022989"/>
    </source>
</evidence>
<dbReference type="InterPro" id="IPR052214">
    <property type="entry name" value="DAG_Lipase-Related"/>
</dbReference>
<evidence type="ECO:0000256" key="5">
    <source>
        <dbReference type="ARBA" id="ARBA00022692"/>
    </source>
</evidence>
<dbReference type="GO" id="GO:0005886">
    <property type="term" value="C:plasma membrane"/>
    <property type="evidence" value="ECO:0007669"/>
    <property type="project" value="UniProtKB-SubCell"/>
</dbReference>
<sequence length="634" mass="68675">MSYTVTEPDDVDVDNMDFEIPSTAVARQPTDNQRAAVRMQGVMTGLKFAFGLASAATEAGFGIAKVATHAGLQAARTIVDGVGEVTGLDTVGVSQTVSHTLAFAEFCAMLGIETGRFWTNFGLTTGAQSVRTLNNVFGSTEMATAIKEFASLVRRELSAALSEEEGAVSLRDIGTVDSIRALMAWVSLQYATSTQWNLEAREGSRLMHFAPAGAEESPEDVHWSNVQNGQHTHPGDVVGGSIGTPHGDDQRPPSPPQERNSRDDAAEAKLLKDLRRYVKFATGMYGRHQIAALNGEIPGFGFDANPDPRRGGRAEREFFASHADTPLESIYHSTANENDDFGFGDILESGQKYKPTVYVIADHSSDQIIVAFRGTNSFEDVLVDLTCEYEDLSHVADPDQLHKVHSGMMRAARAVSEDNHVARVKEAVVSLLEQYPNYGILLTGHSLGAGLATCLTLLWTDQTTGLTPSTAGLPAGRPIRCFAYASPSIVSAPLGALYSTQIVSVLVGSDLVGRLSLGSVRDLARVVAHLHADPTTRDDLLKRIAFGGSSSDDSERDTERDVQLRRLIEERCFTSDKLFAAGRVFWIIEKGTASGPVMYELQTPTKAFNQILFTTAMARDHLPHVYSSLLHNLE</sequence>
<name>A0AAD5XLT6_9FUNG</name>
<accession>A0AAD5XLT6</accession>
<feature type="domain" description="Fungal lipase-type" evidence="16">
    <location>
        <begin position="369"/>
        <end position="516"/>
    </location>
</feature>
<dbReference type="GO" id="GO:0046340">
    <property type="term" value="P:diacylglycerol catabolic process"/>
    <property type="evidence" value="ECO:0007669"/>
    <property type="project" value="TreeGrafter"/>
</dbReference>
<proteinExistence type="predicted"/>
<evidence type="ECO:0000256" key="6">
    <source>
        <dbReference type="ARBA" id="ARBA00022723"/>
    </source>
</evidence>
<dbReference type="EC" id="3.1.1.116" evidence="14"/>
<dbReference type="GO" id="GO:0019369">
    <property type="term" value="P:arachidonate metabolic process"/>
    <property type="evidence" value="ECO:0007669"/>
    <property type="project" value="TreeGrafter"/>
</dbReference>
<evidence type="ECO:0000256" key="3">
    <source>
        <dbReference type="ARBA" id="ARBA00022475"/>
    </source>
</evidence>
<dbReference type="GO" id="GO:0046872">
    <property type="term" value="F:metal ion binding"/>
    <property type="evidence" value="ECO:0007669"/>
    <property type="project" value="UniProtKB-KW"/>
</dbReference>
<evidence type="ECO:0000256" key="1">
    <source>
        <dbReference type="ARBA" id="ARBA00001913"/>
    </source>
</evidence>
<dbReference type="PANTHER" id="PTHR45792">
    <property type="entry name" value="DIACYLGLYCEROL LIPASE HOMOLOG-RELATED"/>
    <property type="match status" value="1"/>
</dbReference>
<comment type="subcellular location">
    <subcellularLocation>
        <location evidence="2">Cell membrane</location>
        <topology evidence="2">Multi-pass membrane protein</topology>
    </subcellularLocation>
</comment>
<keyword evidence="10" id="KW-1133">Transmembrane helix</keyword>
<organism evidence="17 18">
    <name type="scientific">Geranomyces variabilis</name>
    <dbReference type="NCBI Taxonomy" id="109894"/>
    <lineage>
        <taxon>Eukaryota</taxon>
        <taxon>Fungi</taxon>
        <taxon>Fungi incertae sedis</taxon>
        <taxon>Chytridiomycota</taxon>
        <taxon>Chytridiomycota incertae sedis</taxon>
        <taxon>Chytridiomycetes</taxon>
        <taxon>Spizellomycetales</taxon>
        <taxon>Powellomycetaceae</taxon>
        <taxon>Geranomyces</taxon>
    </lineage>
</organism>
<comment type="caution">
    <text evidence="17">The sequence shown here is derived from an EMBL/GenBank/DDBJ whole genome shotgun (WGS) entry which is preliminary data.</text>
</comment>
<dbReference type="InterPro" id="IPR029058">
    <property type="entry name" value="AB_hydrolase_fold"/>
</dbReference>
<evidence type="ECO:0000256" key="9">
    <source>
        <dbReference type="ARBA" id="ARBA00022963"/>
    </source>
</evidence>
<evidence type="ECO:0000256" key="13">
    <source>
        <dbReference type="ARBA" id="ARBA00024531"/>
    </source>
</evidence>
<keyword evidence="3" id="KW-1003">Cell membrane</keyword>
<dbReference type="SUPFAM" id="SSF53474">
    <property type="entry name" value="alpha/beta-Hydrolases"/>
    <property type="match status" value="1"/>
</dbReference>
<evidence type="ECO:0000256" key="2">
    <source>
        <dbReference type="ARBA" id="ARBA00004651"/>
    </source>
</evidence>
<dbReference type="InterPro" id="IPR002921">
    <property type="entry name" value="Fungal_lipase-type"/>
</dbReference>
<reference evidence="17" key="1">
    <citation type="submission" date="2020-05" db="EMBL/GenBank/DDBJ databases">
        <title>Phylogenomic resolution of chytrid fungi.</title>
        <authorList>
            <person name="Stajich J.E."/>
            <person name="Amses K."/>
            <person name="Simmons R."/>
            <person name="Seto K."/>
            <person name="Myers J."/>
            <person name="Bonds A."/>
            <person name="Quandt C.A."/>
            <person name="Barry K."/>
            <person name="Liu P."/>
            <person name="Grigoriev I."/>
            <person name="Longcore J.E."/>
            <person name="James T.Y."/>
        </authorList>
    </citation>
    <scope>NUCLEOTIDE SEQUENCE</scope>
    <source>
        <strain evidence="17">JEL0379</strain>
    </source>
</reference>
<dbReference type="Gene3D" id="3.40.50.1820">
    <property type="entry name" value="alpha/beta hydrolase"/>
    <property type="match status" value="1"/>
</dbReference>
<dbReference type="AlphaFoldDB" id="A0AAD5XLT6"/>
<keyword evidence="18" id="KW-1185">Reference proteome</keyword>